<keyword evidence="6" id="KW-1185">Reference proteome</keyword>
<accession>A0A3N6LZU4</accession>
<feature type="domain" description="HTH bat-type" evidence="3">
    <location>
        <begin position="159"/>
        <end position="211"/>
    </location>
</feature>
<keyword evidence="1" id="KW-0805">Transcription regulation</keyword>
<evidence type="ECO:0000313" key="6">
    <source>
        <dbReference type="Proteomes" id="UP000282323"/>
    </source>
</evidence>
<comment type="caution">
    <text evidence="5">The sequence shown here is derived from an EMBL/GenBank/DDBJ whole genome shotgun (WGS) entry which is preliminary data.</text>
</comment>
<dbReference type="Proteomes" id="UP000282323">
    <property type="component" value="Unassembled WGS sequence"/>
</dbReference>
<dbReference type="InterPro" id="IPR007050">
    <property type="entry name" value="HTH_bacterioopsin"/>
</dbReference>
<dbReference type="RefSeq" id="WP_124194534.1">
    <property type="nucleotide sequence ID" value="NZ_REGA01000003.1"/>
</dbReference>
<dbReference type="PANTHER" id="PTHR34236:SF1">
    <property type="entry name" value="DIMETHYL SULFOXIDE REDUCTASE TRANSCRIPTIONAL ACTIVATOR"/>
    <property type="match status" value="1"/>
</dbReference>
<dbReference type="AlphaFoldDB" id="A0A3N6LZU4"/>
<dbReference type="Gene3D" id="1.10.10.10">
    <property type="entry name" value="Winged helix-like DNA-binding domain superfamily/Winged helix DNA-binding domain"/>
    <property type="match status" value="1"/>
</dbReference>
<feature type="domain" description="Bacterioopsin transcriptional activator GAF and HTH associated" evidence="4">
    <location>
        <begin position="6"/>
        <end position="141"/>
    </location>
</feature>
<evidence type="ECO:0000256" key="2">
    <source>
        <dbReference type="ARBA" id="ARBA00023163"/>
    </source>
</evidence>
<dbReference type="PANTHER" id="PTHR34236">
    <property type="entry name" value="DIMETHYL SULFOXIDE REDUCTASE TRANSCRIPTIONAL ACTIVATOR"/>
    <property type="match status" value="1"/>
</dbReference>
<dbReference type="OrthoDB" id="202021at2157"/>
<evidence type="ECO:0000259" key="4">
    <source>
        <dbReference type="Pfam" id="PF15915"/>
    </source>
</evidence>
<dbReference type="InterPro" id="IPR013324">
    <property type="entry name" value="RNA_pol_sigma_r3/r4-like"/>
</dbReference>
<evidence type="ECO:0000256" key="1">
    <source>
        <dbReference type="ARBA" id="ARBA00023015"/>
    </source>
</evidence>
<evidence type="ECO:0000313" key="5">
    <source>
        <dbReference type="EMBL" id="RQG96463.1"/>
    </source>
</evidence>
<sequence length="219" mass="24971">MTVLAEFEAASPSLVLGPTLEALPSLTLELERQYALDPDHPIVFCWATYGDQDHLERTIADDETVDTFERVVHSPDRVLYRIRRSDSGVISAYRRWVSAGGELLHCLGTKGRWKAEMRFPDRDAFTEYHTFLEAENVEFELHRLSTGEAARRASDIKTLTKSQREALVLAHEHGFFDVPREANLATIADSLGISSQAVSERLRRGQSRLIDRYVRYSNY</sequence>
<reference evidence="5 6" key="1">
    <citation type="submission" date="2018-10" db="EMBL/GenBank/DDBJ databases">
        <title>Natrarchaeobius chitinivorans gen. nov., sp. nov., and Natrarchaeobius haloalkaliphilus sp. nov., alkaliphilic, chitin-utilizing haloarchaea from hypersaline alkaline lakes.</title>
        <authorList>
            <person name="Sorokin D.Y."/>
            <person name="Elcheninov A.G."/>
            <person name="Kostrikina N.A."/>
            <person name="Bale N.J."/>
            <person name="Sinninghe Damste J.S."/>
            <person name="Khijniak T.V."/>
            <person name="Kublanov I.V."/>
            <person name="Toshchakov S.V."/>
        </authorList>
    </citation>
    <scope>NUCLEOTIDE SEQUENCE [LARGE SCALE GENOMIC DNA]</scope>
    <source>
        <strain evidence="5 6">AArcht4T</strain>
    </source>
</reference>
<keyword evidence="2" id="KW-0804">Transcription</keyword>
<name>A0A3N6LZU4_NATCH</name>
<evidence type="ECO:0000259" key="3">
    <source>
        <dbReference type="Pfam" id="PF04967"/>
    </source>
</evidence>
<protein>
    <submittedName>
        <fullName evidence="5">Bacterio-opsin activator</fullName>
    </submittedName>
</protein>
<dbReference type="Pfam" id="PF15915">
    <property type="entry name" value="BAT"/>
    <property type="match status" value="1"/>
</dbReference>
<dbReference type="InterPro" id="IPR031803">
    <property type="entry name" value="BAT_GAF/HTH-assoc"/>
</dbReference>
<gene>
    <name evidence="5" type="ORF">EA473_04915</name>
</gene>
<dbReference type="EMBL" id="REGA01000003">
    <property type="protein sequence ID" value="RQG96463.1"/>
    <property type="molecule type" value="Genomic_DNA"/>
</dbReference>
<dbReference type="Pfam" id="PF04967">
    <property type="entry name" value="HTH_10"/>
    <property type="match status" value="1"/>
</dbReference>
<organism evidence="5 6">
    <name type="scientific">Natrarchaeobius chitinivorans</name>
    <dbReference type="NCBI Taxonomy" id="1679083"/>
    <lineage>
        <taxon>Archaea</taxon>
        <taxon>Methanobacteriati</taxon>
        <taxon>Methanobacteriota</taxon>
        <taxon>Stenosarchaea group</taxon>
        <taxon>Halobacteria</taxon>
        <taxon>Halobacteriales</taxon>
        <taxon>Natrialbaceae</taxon>
        <taxon>Natrarchaeobius</taxon>
    </lineage>
</organism>
<dbReference type="SUPFAM" id="SSF88659">
    <property type="entry name" value="Sigma3 and sigma4 domains of RNA polymerase sigma factors"/>
    <property type="match status" value="1"/>
</dbReference>
<proteinExistence type="predicted"/>
<dbReference type="InterPro" id="IPR036388">
    <property type="entry name" value="WH-like_DNA-bd_sf"/>
</dbReference>